<evidence type="ECO:0000313" key="10">
    <source>
        <dbReference type="Proteomes" id="UP000184731"/>
    </source>
</evidence>
<proteinExistence type="inferred from homology"/>
<dbReference type="NCBIfam" id="TIGR00219">
    <property type="entry name" value="mreC"/>
    <property type="match status" value="1"/>
</dbReference>
<keyword evidence="10" id="KW-1185">Reference proteome</keyword>
<keyword evidence="3 5" id="KW-0133">Cell shape</keyword>
<evidence type="ECO:0000313" key="9">
    <source>
        <dbReference type="EMBL" id="APJ04150.1"/>
    </source>
</evidence>
<dbReference type="PANTHER" id="PTHR34138:SF1">
    <property type="entry name" value="CELL SHAPE-DETERMINING PROTEIN MREC"/>
    <property type="match status" value="1"/>
</dbReference>
<dbReference type="Pfam" id="PF04085">
    <property type="entry name" value="MreC"/>
    <property type="match status" value="1"/>
</dbReference>
<protein>
    <recommendedName>
        <fullName evidence="2 5">Cell shape-determining protein MreC</fullName>
    </recommendedName>
    <alternativeName>
        <fullName evidence="4 5">Cell shape protein MreC</fullName>
    </alternativeName>
</protein>
<dbReference type="AlphaFoldDB" id="A0A1L4D1T6"/>
<dbReference type="Proteomes" id="UP000184731">
    <property type="component" value="Chromosome"/>
</dbReference>
<evidence type="ECO:0000256" key="5">
    <source>
        <dbReference type="PIRNR" id="PIRNR038471"/>
    </source>
</evidence>
<evidence type="ECO:0000259" key="8">
    <source>
        <dbReference type="Pfam" id="PF04085"/>
    </source>
</evidence>
<feature type="coiled-coil region" evidence="6">
    <location>
        <begin position="69"/>
        <end position="96"/>
    </location>
</feature>
<evidence type="ECO:0000256" key="7">
    <source>
        <dbReference type="SAM" id="Phobius"/>
    </source>
</evidence>
<keyword evidence="6" id="KW-0175">Coiled coil</keyword>
<evidence type="ECO:0000256" key="6">
    <source>
        <dbReference type="SAM" id="Coils"/>
    </source>
</evidence>
<comment type="similarity">
    <text evidence="1 5">Belongs to the MreC family.</text>
</comment>
<sequence>MLQFRRYGFWLVALMALVYTMYFFSTSHPTKKELSILEKIVYTLSKPVEVIFLSSTHSIYSMYHSFVDLKNARKEADELHRENAELKVKIRTLDDIILENNRLRKLLNLTERTSVKFVTCEVTSSDPSFVYKNVRINQGSKNGLQPGMGVVAEEGVIGVIMRVSDNHSDVLLLVDPNSNLDVIVARNRRRGVLQGGMADSMQFKYLERGSSILVGDEIVTSGLTGSFPSGILVGKVTNIRVSADGVSQTIEVKPAVDFSDISEALVLLNPNREVDVIRKVGGVDWMKKLLEANAEKSGG</sequence>
<dbReference type="InterPro" id="IPR042175">
    <property type="entry name" value="Cell/Rod_MreC_2"/>
</dbReference>
<evidence type="ECO:0000256" key="2">
    <source>
        <dbReference type="ARBA" id="ARBA00013855"/>
    </source>
</evidence>
<dbReference type="STRING" id="1915309.AXG55_09630"/>
<evidence type="ECO:0000256" key="1">
    <source>
        <dbReference type="ARBA" id="ARBA00009369"/>
    </source>
</evidence>
<dbReference type="PIRSF" id="PIRSF038471">
    <property type="entry name" value="MreC"/>
    <property type="match status" value="1"/>
</dbReference>
<comment type="function">
    <text evidence="5">Involved in formation and maintenance of cell shape.</text>
</comment>
<dbReference type="InterPro" id="IPR042177">
    <property type="entry name" value="Cell/Rod_1"/>
</dbReference>
<accession>A0A1L4D1T6</accession>
<evidence type="ECO:0000256" key="3">
    <source>
        <dbReference type="ARBA" id="ARBA00022960"/>
    </source>
</evidence>
<dbReference type="RefSeq" id="WP_148697902.1">
    <property type="nucleotide sequence ID" value="NZ_CP017834.1"/>
</dbReference>
<keyword evidence="7" id="KW-1133">Transmembrane helix</keyword>
<name>A0A1L4D1T6_9BACT</name>
<keyword evidence="7" id="KW-0472">Membrane</keyword>
<dbReference type="InterPro" id="IPR007221">
    <property type="entry name" value="MreC"/>
</dbReference>
<dbReference type="OrthoDB" id="5298605at2"/>
<reference evidence="9 10" key="1">
    <citation type="submission" date="2016-10" db="EMBL/GenBank/DDBJ databases">
        <title>Silvanigrella aquatica sp. nov., isolated from a freshwater lake located in the Black Forest, Germany, description of Silvanigrellaceae fam. nov., Silvanigrellales ord. nov., reclassification of the order Bdellovibrionales in the class Oligoflexia, reclassification of the families Bacteriovoracaceae and Halobacteriovoraceae in the new order Bacteriovoracales ord. nov., and reclassification of the family Pseudobacteriovoracaceae in the order Oligoflexiales.</title>
        <authorList>
            <person name="Hahn M.W."/>
            <person name="Schmidt J."/>
            <person name="Koll U."/>
            <person name="Rohde M."/>
            <person name="Verbag S."/>
            <person name="Pitt A."/>
            <person name="Nakai R."/>
            <person name="Naganuma T."/>
            <person name="Lang E."/>
        </authorList>
    </citation>
    <scope>NUCLEOTIDE SEQUENCE [LARGE SCALE GENOMIC DNA]</scope>
    <source>
        <strain evidence="9 10">MWH-Nonnen-W8red</strain>
    </source>
</reference>
<dbReference type="GO" id="GO:0005886">
    <property type="term" value="C:plasma membrane"/>
    <property type="evidence" value="ECO:0007669"/>
    <property type="project" value="TreeGrafter"/>
</dbReference>
<dbReference type="Gene3D" id="2.40.10.350">
    <property type="entry name" value="Rod shape-determining protein MreC, domain 2"/>
    <property type="match status" value="1"/>
</dbReference>
<dbReference type="Gene3D" id="2.40.10.340">
    <property type="entry name" value="Rod shape-determining protein MreC, domain 1"/>
    <property type="match status" value="1"/>
</dbReference>
<dbReference type="GO" id="GO:0008360">
    <property type="term" value="P:regulation of cell shape"/>
    <property type="evidence" value="ECO:0007669"/>
    <property type="project" value="UniProtKB-KW"/>
</dbReference>
<gene>
    <name evidence="9" type="ORF">AXG55_09630</name>
</gene>
<dbReference type="PANTHER" id="PTHR34138">
    <property type="entry name" value="CELL SHAPE-DETERMINING PROTEIN MREC"/>
    <property type="match status" value="1"/>
</dbReference>
<keyword evidence="7" id="KW-0812">Transmembrane</keyword>
<feature type="domain" description="Rod shape-determining protein MreC beta-barrel core" evidence="8">
    <location>
        <begin position="122"/>
        <end position="267"/>
    </location>
</feature>
<dbReference type="KEGG" id="saqi:AXG55_09630"/>
<dbReference type="InterPro" id="IPR055342">
    <property type="entry name" value="MreC_beta-barrel_core"/>
</dbReference>
<organism evidence="9 10">
    <name type="scientific">Silvanigrella aquatica</name>
    <dbReference type="NCBI Taxonomy" id="1915309"/>
    <lineage>
        <taxon>Bacteria</taxon>
        <taxon>Pseudomonadati</taxon>
        <taxon>Bdellovibrionota</taxon>
        <taxon>Oligoflexia</taxon>
        <taxon>Silvanigrellales</taxon>
        <taxon>Silvanigrellaceae</taxon>
        <taxon>Silvanigrella</taxon>
    </lineage>
</organism>
<feature type="transmembrane region" description="Helical" evidence="7">
    <location>
        <begin position="7"/>
        <end position="25"/>
    </location>
</feature>
<evidence type="ECO:0000256" key="4">
    <source>
        <dbReference type="ARBA" id="ARBA00032089"/>
    </source>
</evidence>
<dbReference type="EMBL" id="CP017834">
    <property type="protein sequence ID" value="APJ04150.1"/>
    <property type="molecule type" value="Genomic_DNA"/>
</dbReference>